<gene>
    <name evidence="3" type="ORF">FX155_00590</name>
</gene>
<dbReference type="Proteomes" id="UP000441455">
    <property type="component" value="Unassembled WGS sequence"/>
</dbReference>
<dbReference type="InterPro" id="IPR050767">
    <property type="entry name" value="Sel1_AlgK"/>
</dbReference>
<dbReference type="InterPro" id="IPR026870">
    <property type="entry name" value="Zinc_ribbon_dom"/>
</dbReference>
<dbReference type="SUPFAM" id="SSF81901">
    <property type="entry name" value="HCP-like"/>
    <property type="match status" value="2"/>
</dbReference>
<dbReference type="InterPro" id="IPR011990">
    <property type="entry name" value="TPR-like_helical_dom_sf"/>
</dbReference>
<dbReference type="Pfam" id="PF08238">
    <property type="entry name" value="Sel1"/>
    <property type="match status" value="7"/>
</dbReference>
<dbReference type="EMBL" id="VULN01000001">
    <property type="protein sequence ID" value="MSS81125.1"/>
    <property type="molecule type" value="Genomic_DNA"/>
</dbReference>
<feature type="domain" description="Zinc-ribbon" evidence="2">
    <location>
        <begin position="1107"/>
        <end position="1129"/>
    </location>
</feature>
<evidence type="ECO:0000313" key="4">
    <source>
        <dbReference type="Proteomes" id="UP000441455"/>
    </source>
</evidence>
<dbReference type="PANTHER" id="PTHR11102:SF160">
    <property type="entry name" value="ERAD-ASSOCIATED E3 UBIQUITIN-PROTEIN LIGASE COMPONENT HRD3"/>
    <property type="match status" value="1"/>
</dbReference>
<accession>A0A6N7VVQ8</accession>
<dbReference type="Pfam" id="PF13240">
    <property type="entry name" value="Zn_Ribbon_1"/>
    <property type="match status" value="2"/>
</dbReference>
<name>A0A6N7VVQ8_ACIFE</name>
<dbReference type="RefSeq" id="WP_154487319.1">
    <property type="nucleotide sequence ID" value="NZ_VULN01000001.1"/>
</dbReference>
<feature type="compositionally biased region" description="Low complexity" evidence="1">
    <location>
        <begin position="34"/>
        <end position="60"/>
    </location>
</feature>
<dbReference type="OrthoDB" id="9797030at2"/>
<dbReference type="Gene3D" id="1.25.40.10">
    <property type="entry name" value="Tetratricopeptide repeat domain"/>
    <property type="match status" value="2"/>
</dbReference>
<feature type="compositionally biased region" description="Acidic residues" evidence="1">
    <location>
        <begin position="1065"/>
        <end position="1075"/>
    </location>
</feature>
<dbReference type="AlphaFoldDB" id="A0A6N7VVQ8"/>
<proteinExistence type="predicted"/>
<feature type="domain" description="Zinc-ribbon" evidence="2">
    <location>
        <begin position="2"/>
        <end position="23"/>
    </location>
</feature>
<dbReference type="SMART" id="SM00671">
    <property type="entry name" value="SEL1"/>
    <property type="match status" value="6"/>
</dbReference>
<comment type="caution">
    <text evidence="3">The sequence shown here is derived from an EMBL/GenBank/DDBJ whole genome shotgun (WGS) entry which is preliminary data.</text>
</comment>
<evidence type="ECO:0000259" key="2">
    <source>
        <dbReference type="Pfam" id="PF13240"/>
    </source>
</evidence>
<evidence type="ECO:0000313" key="3">
    <source>
        <dbReference type="EMBL" id="MSS81125.1"/>
    </source>
</evidence>
<feature type="region of interest" description="Disordered" evidence="1">
    <location>
        <begin position="1063"/>
        <end position="1098"/>
    </location>
</feature>
<dbReference type="PANTHER" id="PTHR11102">
    <property type="entry name" value="SEL-1-LIKE PROTEIN"/>
    <property type="match status" value="1"/>
</dbReference>
<dbReference type="InterPro" id="IPR006597">
    <property type="entry name" value="Sel1-like"/>
</dbReference>
<sequence>MFCINCGTKLPDGAKFCFNCGARMPEMPNGTVPESAPAADKEAGAPAGSTAAPAAPSASGKPGGETAPAPVEETLPDVPGSQCVILSKYHIDFPRPLALRRQLWAPFNREGARQRRLVGRYIREHVAVEEYTDPASLVRDLTRIIFNACDPSIEAAVEVLLNHGIDFVSKKDLEDRLFEQYKKTELVTGLAEDQAAISRYLEQLGEEKEMNKAHWQGGGFGITGAITGAVKAGMLNMASDGLSALGRAVTGNSYSDRAKRFIRQRLDRRNYGSLGGNLADNVISVWLVNYLMVTLTEHHKLPPFSFRNKEVESRLDNIEVMMEKGRCSKETAMETLCDCLTQTADSRSVYRAMAKLAPEAIPDILKVADAEGEGLSLAGDLWSGLHQKGNIPFPYWVDCLGIEKGQAIRTPGEMAALQYLMREYPEGYEEERVVLVNASDQTLPFYPELEHVSYYGFGDHLQFAYEGTEPLDFAAKKIRFYNIRFAPPYEAVAAAQVENFKKDARKALDKGDRQQAAASYQAAADMGDREAMCRLGLVCRDLGDPEEAARWLKTAAELGNPNAAWEFYRQSVQNGSPEYDYLSAAARWGHGEANMKEGELYETGTEMEDGQDFDKAAKYYGKAAELGVEGAAEALERTNKARHTPAFQEALFKNYQKYKDSNEERALDYLRRSAKLGYGKAREVLAAWDLEQGARLRQEEETDWSEICALYQEAADCGSPEGCWELARLKENGKGTAVDLAGADLLIRQAAEKGVGPACARMGLEEAKAGHKEAAFQWYQKGAEAKDPQACLQTGLCREKGTGCEKDLEKARDLLRTALAGNLAEALAPLQQVDLALGDAFQAAGRVEEALACYEEAAAGENAEAMVKAAALRGNQDLEDCYDYGKAMSWYERAASLQPETEETKTARICLKAAGEYPDLLAYLESKHGAQLEGSHYYLGDNIPGDLLDNAMKAYGSRLGVDRSEVLLLCDASNALLWGKGKKGFLLTDEGDIFTSQGGKAFVDDFCRVFLDQDHTLQSDTGFVLCTFEESDCSSLDANFASWLSEEVILSKEEYNLAEAHGVFADEEEEDEEEDKREPSGSQAAEEPRPAAQEAPAVPADRPAAGFCSQCGTPAKPGARFCSHCGAPLAVGPAEKETSSEGTDRAALLAFVQQLAPLANKTNTYLYCAPDIPPKKMANALSSYAQSYGLDPKDVLVLCDKTVRGTARDGFLLTWDTLISSETGAVPLKEIGRIEPPTSMWSGKMILQPGNRKFLAIARDDELTAFCEGLNKLLKGK</sequence>
<protein>
    <submittedName>
        <fullName evidence="3">Zinc-ribbon domain-containing protein</fullName>
    </submittedName>
</protein>
<reference evidence="3 4" key="1">
    <citation type="submission" date="2019-08" db="EMBL/GenBank/DDBJ databases">
        <title>In-depth cultivation of the pig gut microbiome towards novel bacterial diversity and tailored functional studies.</title>
        <authorList>
            <person name="Wylensek D."/>
            <person name="Hitch T.C.A."/>
            <person name="Clavel T."/>
        </authorList>
    </citation>
    <scope>NUCLEOTIDE SEQUENCE [LARGE SCALE GENOMIC DNA]</scope>
    <source>
        <strain evidence="3 4">WCA-389-WT-5B</strain>
    </source>
</reference>
<feature type="region of interest" description="Disordered" evidence="1">
    <location>
        <begin position="30"/>
        <end position="75"/>
    </location>
</feature>
<organism evidence="3 4">
    <name type="scientific">Acidaminococcus fermentans</name>
    <dbReference type="NCBI Taxonomy" id="905"/>
    <lineage>
        <taxon>Bacteria</taxon>
        <taxon>Bacillati</taxon>
        <taxon>Bacillota</taxon>
        <taxon>Negativicutes</taxon>
        <taxon>Acidaminococcales</taxon>
        <taxon>Acidaminococcaceae</taxon>
        <taxon>Acidaminococcus</taxon>
    </lineage>
</organism>
<evidence type="ECO:0000256" key="1">
    <source>
        <dbReference type="SAM" id="MobiDB-lite"/>
    </source>
</evidence>